<dbReference type="InterPro" id="IPR036179">
    <property type="entry name" value="Ig-like_dom_sf"/>
</dbReference>
<evidence type="ECO:0000313" key="4">
    <source>
        <dbReference type="Proteomes" id="UP001152320"/>
    </source>
</evidence>
<feature type="transmembrane region" description="Helical" evidence="1">
    <location>
        <begin position="455"/>
        <end position="475"/>
    </location>
</feature>
<dbReference type="PROSITE" id="PS50835">
    <property type="entry name" value="IG_LIKE"/>
    <property type="match status" value="2"/>
</dbReference>
<proteinExistence type="predicted"/>
<keyword evidence="1" id="KW-0472">Membrane</keyword>
<keyword evidence="1" id="KW-0812">Transmembrane</keyword>
<evidence type="ECO:0000313" key="3">
    <source>
        <dbReference type="EMBL" id="KAJ8048581.1"/>
    </source>
</evidence>
<keyword evidence="1" id="KW-1133">Transmembrane helix</keyword>
<feature type="domain" description="Ig-like" evidence="2">
    <location>
        <begin position="122"/>
        <end position="324"/>
    </location>
</feature>
<dbReference type="OrthoDB" id="8872282at2759"/>
<protein>
    <recommendedName>
        <fullName evidence="2">Ig-like domain-containing protein</fullName>
    </recommendedName>
</protein>
<keyword evidence="4" id="KW-1185">Reference proteome</keyword>
<organism evidence="3 4">
    <name type="scientific">Holothuria leucospilota</name>
    <name type="common">Black long sea cucumber</name>
    <name type="synonym">Mertensiothuria leucospilota</name>
    <dbReference type="NCBI Taxonomy" id="206669"/>
    <lineage>
        <taxon>Eukaryota</taxon>
        <taxon>Metazoa</taxon>
        <taxon>Echinodermata</taxon>
        <taxon>Eleutherozoa</taxon>
        <taxon>Echinozoa</taxon>
        <taxon>Holothuroidea</taxon>
        <taxon>Aspidochirotacea</taxon>
        <taxon>Aspidochirotida</taxon>
        <taxon>Holothuriidae</taxon>
        <taxon>Holothuria</taxon>
    </lineage>
</organism>
<accession>A0A9Q1CNN9</accession>
<dbReference type="EMBL" id="JAIZAY010000001">
    <property type="protein sequence ID" value="KAJ8048581.1"/>
    <property type="molecule type" value="Genomic_DNA"/>
</dbReference>
<evidence type="ECO:0000259" key="2">
    <source>
        <dbReference type="PROSITE" id="PS50835"/>
    </source>
</evidence>
<dbReference type="InterPro" id="IPR013783">
    <property type="entry name" value="Ig-like_fold"/>
</dbReference>
<dbReference type="Gene3D" id="2.60.40.10">
    <property type="entry name" value="Immunoglobulins"/>
    <property type="match status" value="2"/>
</dbReference>
<dbReference type="AlphaFoldDB" id="A0A9Q1CNN9"/>
<dbReference type="PANTHER" id="PTHR45889">
    <property type="entry name" value="IG-LIKE DOMAIN-CONTAINING PROTEIN"/>
    <property type="match status" value="1"/>
</dbReference>
<dbReference type="Proteomes" id="UP001152320">
    <property type="component" value="Chromosome 1"/>
</dbReference>
<dbReference type="InterPro" id="IPR007110">
    <property type="entry name" value="Ig-like_dom"/>
</dbReference>
<feature type="domain" description="Ig-like" evidence="2">
    <location>
        <begin position="334"/>
        <end position="435"/>
    </location>
</feature>
<comment type="caution">
    <text evidence="3">The sequence shown here is derived from an EMBL/GenBank/DDBJ whole genome shotgun (WGS) entry which is preliminary data.</text>
</comment>
<evidence type="ECO:0000256" key="1">
    <source>
        <dbReference type="SAM" id="Phobius"/>
    </source>
</evidence>
<dbReference type="SUPFAM" id="SSF48726">
    <property type="entry name" value="Immunoglobulin"/>
    <property type="match status" value="2"/>
</dbReference>
<name>A0A9Q1CNN9_HOLLE</name>
<sequence>MVVLAQDLAQYSRNSGSCESPSYIEYGQKSILNCSFIRQYTVVSWFMDSSQEPIIYRRHGHNSGPGYDSGNLRIAANGSLIIKNASFELHRASVIVEYSDSTLHVQEDIDIIVYVIPDPRYPKICGCEENHCHSISDGNLHITCYVQGSNPPANLSWYWGEADFKGEIKVTDVTVVSEGNTYSSVSQVIVTLPQDAMIGSVFCESSSSVPNIPNRRTMVLMTRDADEFLLGNTWTLYAKYGGELTIPCSEKASNSTVWMRRMVTGKSIPLGYLSYGMSSYIMGRMKINYDGSLTLKNVIEFDEGLYQCIHSNSDADNLQAIEISTFIKPLHRFPSIIGCETETNCIRPVGKYGQLVCEIRGIRPVIRLEWVYDGKGPLPIELKNHHFSYERDGLTFRLQQSCEFSIRDGVESGDINISCRAIGFVGPLNKSTSLTLQYDKQVPVTEADGFLDMKVFWAMLALGVVFIIYKLLVFAGGNPFL</sequence>
<reference evidence="3" key="1">
    <citation type="submission" date="2021-10" db="EMBL/GenBank/DDBJ databases">
        <title>Tropical sea cucumber genome reveals ecological adaptation and Cuvierian tubules defense mechanism.</title>
        <authorList>
            <person name="Chen T."/>
        </authorList>
    </citation>
    <scope>NUCLEOTIDE SEQUENCE</scope>
    <source>
        <strain evidence="3">Nanhai2018</strain>
        <tissue evidence="3">Muscle</tissue>
    </source>
</reference>
<dbReference type="PANTHER" id="PTHR45889:SF8">
    <property type="entry name" value="IG-LIKE DOMAIN-CONTAINING PROTEIN"/>
    <property type="match status" value="1"/>
</dbReference>
<gene>
    <name evidence="3" type="ORF">HOLleu_00947</name>
</gene>